<dbReference type="PROSITE" id="PS50011">
    <property type="entry name" value="PROTEIN_KINASE_DOM"/>
    <property type="match status" value="1"/>
</dbReference>
<organism evidence="5 6">
    <name type="scientific">Pomacea canaliculata</name>
    <name type="common">Golden apple snail</name>
    <dbReference type="NCBI Taxonomy" id="400727"/>
    <lineage>
        <taxon>Eukaryota</taxon>
        <taxon>Metazoa</taxon>
        <taxon>Spiralia</taxon>
        <taxon>Lophotrochozoa</taxon>
        <taxon>Mollusca</taxon>
        <taxon>Gastropoda</taxon>
        <taxon>Caenogastropoda</taxon>
        <taxon>Architaenioglossa</taxon>
        <taxon>Ampullarioidea</taxon>
        <taxon>Ampullariidae</taxon>
        <taxon>Pomacea</taxon>
    </lineage>
</organism>
<feature type="region of interest" description="Disordered" evidence="3">
    <location>
        <begin position="560"/>
        <end position="590"/>
    </location>
</feature>
<reference evidence="5 6" key="1">
    <citation type="submission" date="2018-04" db="EMBL/GenBank/DDBJ databases">
        <title>The genome of golden apple snail Pomacea canaliculata provides insight into stress tolerance and invasive adaptation.</title>
        <authorList>
            <person name="Liu C."/>
            <person name="Liu B."/>
            <person name="Ren Y."/>
            <person name="Zhang Y."/>
            <person name="Wang H."/>
            <person name="Li S."/>
            <person name="Jiang F."/>
            <person name="Yin L."/>
            <person name="Zhang G."/>
            <person name="Qian W."/>
            <person name="Fan W."/>
        </authorList>
    </citation>
    <scope>NUCLEOTIDE SEQUENCE [LARGE SCALE GENOMIC DNA]</scope>
    <source>
        <strain evidence="5">SZHN2017</strain>
        <tissue evidence="5">Muscle</tissue>
    </source>
</reference>
<accession>A0A2T7NLH0</accession>
<dbReference type="OMA" id="HLCKFED"/>
<evidence type="ECO:0000256" key="2">
    <source>
        <dbReference type="SAM" id="Coils"/>
    </source>
</evidence>
<keyword evidence="6" id="KW-1185">Reference proteome</keyword>
<gene>
    <name evidence="5" type="ORF">C0Q70_17808</name>
</gene>
<dbReference type="Proteomes" id="UP000245119">
    <property type="component" value="Linkage Group LG11"/>
</dbReference>
<dbReference type="SUPFAM" id="SSF56112">
    <property type="entry name" value="Protein kinase-like (PK-like)"/>
    <property type="match status" value="1"/>
</dbReference>
<comment type="similarity">
    <text evidence="1">Belongs to the protein kinase superfamily.</text>
</comment>
<dbReference type="InterPro" id="IPR011989">
    <property type="entry name" value="ARM-like"/>
</dbReference>
<dbReference type="GO" id="GO:0004672">
    <property type="term" value="F:protein kinase activity"/>
    <property type="evidence" value="ECO:0007669"/>
    <property type="project" value="InterPro"/>
</dbReference>
<feature type="domain" description="Protein kinase" evidence="4">
    <location>
        <begin position="1"/>
        <end position="300"/>
    </location>
</feature>
<evidence type="ECO:0000256" key="1">
    <source>
        <dbReference type="ARBA" id="ARBA00038349"/>
    </source>
</evidence>
<proteinExistence type="inferred from homology"/>
<dbReference type="InterPro" id="IPR011009">
    <property type="entry name" value="Kinase-like_dom_sf"/>
</dbReference>
<dbReference type="GO" id="GO:0005524">
    <property type="term" value="F:ATP binding"/>
    <property type="evidence" value="ECO:0007669"/>
    <property type="project" value="InterPro"/>
</dbReference>
<dbReference type="SMART" id="SM00220">
    <property type="entry name" value="S_TKc"/>
    <property type="match status" value="1"/>
</dbReference>
<protein>
    <recommendedName>
        <fullName evidence="4">Protein kinase domain-containing protein</fullName>
    </recommendedName>
</protein>
<evidence type="ECO:0000256" key="3">
    <source>
        <dbReference type="SAM" id="MobiDB-lite"/>
    </source>
</evidence>
<dbReference type="EMBL" id="PZQS01000011">
    <property type="protein sequence ID" value="PVD22005.1"/>
    <property type="molecule type" value="Genomic_DNA"/>
</dbReference>
<dbReference type="AlphaFoldDB" id="A0A2T7NLH0"/>
<dbReference type="InterPro" id="IPR051177">
    <property type="entry name" value="CIK-Related_Protein"/>
</dbReference>
<comment type="caution">
    <text evidence="5">The sequence shown here is derived from an EMBL/GenBank/DDBJ whole genome shotgun (WGS) entry which is preliminary data.</text>
</comment>
<sequence>MGADNSVLEGCEWGEDVSECNLNWSLQHATAKDGRQVTVFHPKKGERKYHDMLERLAQSLKTLRHPGVLRFMGAGRSSDGFYLVTEQAVPLMNVLGHLSPYDICAGLHDILTALTFLHDKVGVCHNNVSIEAIFVASDGSWRLGELQHSCLFASASPEYLEMCRAFRDQASIAPEEKDGKVKVTPGQGHSRDMYSFGVCAKVLLDHLREQGEIKISDSFEQRAEACLSLDPALRPPALMLKNDSIFQNDFVQILSFVRNVAGQTSEEKIDFFSGLLPRLLALPEEVIGHRLAVPLLSRFVLMDETAVSHVIPHLLSPKHDDPAAKTSQPGITPLLSPKIFQRCVLPELLCILGVREAHIRLVLLAHFSQYACLFDKDTLQKRVFPQLLLGLRDTTDTIVAASLRALADLVPLLGGDTVIGGQRTTIFFHGMPKFADRVKTEEKLPTNLKEVLQPVISSSTAKPLLKDLAALSSSADEKKKKQVDHEKRWAEARQKREERQLQKIQKEVQTKVQDADVYWHNSETTTVTSERSKTFELDKLENKSKDDVDDLNSKDIEVHLQLSDSEKEGKKDVQDEDLWSDWEDKDGSSVPLSVDEIISQEIEAELACMSEGEYPSGVPGQRSKIQTSPDPYDTCQFLVQNHMWQDTNNSNHAEKKTLLQDGIAKQEGAGDSVDIQWDTEKTYIIKSGNSGDSDAQLMAKENVPKSMKLPSKTRSTGAATKAVSGRKVAQVDDLGAGYDIKSVELAVTSTEVDYFADMAPTISTPSALLFFSEAETVGEEMKDKPLSSKTTSSLFAVATTNVTESEGGWSDDGDWGMESV</sequence>
<dbReference type="Gene3D" id="1.25.10.10">
    <property type="entry name" value="Leucine-rich Repeat Variant"/>
    <property type="match status" value="1"/>
</dbReference>
<keyword evidence="2" id="KW-0175">Coiled coil</keyword>
<dbReference type="Gene3D" id="1.10.510.10">
    <property type="entry name" value="Transferase(Phosphotransferase) domain 1"/>
    <property type="match status" value="1"/>
</dbReference>
<feature type="coiled-coil region" evidence="2">
    <location>
        <begin position="487"/>
        <end position="514"/>
    </location>
</feature>
<dbReference type="InterPro" id="IPR000719">
    <property type="entry name" value="Prot_kinase_dom"/>
</dbReference>
<evidence type="ECO:0000313" key="6">
    <source>
        <dbReference type="Proteomes" id="UP000245119"/>
    </source>
</evidence>
<feature type="compositionally biased region" description="Acidic residues" evidence="3">
    <location>
        <begin position="574"/>
        <end position="584"/>
    </location>
</feature>
<dbReference type="PANTHER" id="PTHR12984">
    <property type="entry name" value="SCY1-RELATED S/T PROTEIN KINASE-LIKE"/>
    <property type="match status" value="1"/>
</dbReference>
<feature type="compositionally biased region" description="Basic and acidic residues" evidence="3">
    <location>
        <begin position="560"/>
        <end position="573"/>
    </location>
</feature>
<dbReference type="Gene3D" id="3.30.200.20">
    <property type="entry name" value="Phosphorylase Kinase, domain 1"/>
    <property type="match status" value="1"/>
</dbReference>
<dbReference type="PANTHER" id="PTHR12984:SF15">
    <property type="entry name" value="PROTEIN-ASSOCIATING WITH THE CARBOXYL-TERMINAL DOMAIN OF EZRIN"/>
    <property type="match status" value="1"/>
</dbReference>
<dbReference type="OrthoDB" id="9942861at2759"/>
<dbReference type="STRING" id="400727.A0A2T7NLH0"/>
<evidence type="ECO:0000313" key="5">
    <source>
        <dbReference type="EMBL" id="PVD22005.1"/>
    </source>
</evidence>
<name>A0A2T7NLH0_POMCA</name>
<evidence type="ECO:0000259" key="4">
    <source>
        <dbReference type="PROSITE" id="PS50011"/>
    </source>
</evidence>